<proteinExistence type="predicted"/>
<organism evidence="2 3">
    <name type="scientific">Arsenicicoccus piscis</name>
    <dbReference type="NCBI Taxonomy" id="673954"/>
    <lineage>
        <taxon>Bacteria</taxon>
        <taxon>Bacillati</taxon>
        <taxon>Actinomycetota</taxon>
        <taxon>Actinomycetes</taxon>
        <taxon>Micrococcales</taxon>
        <taxon>Intrasporangiaceae</taxon>
        <taxon>Arsenicicoccus</taxon>
    </lineage>
</organism>
<evidence type="ECO:0000256" key="1">
    <source>
        <dbReference type="SAM" id="MobiDB-lite"/>
    </source>
</evidence>
<dbReference type="Proteomes" id="UP001157109">
    <property type="component" value="Unassembled WGS sequence"/>
</dbReference>
<reference evidence="3" key="1">
    <citation type="journal article" date="2019" name="Int. J. Syst. Evol. Microbiol.">
        <title>The Global Catalogue of Microorganisms (GCM) 10K type strain sequencing project: providing services to taxonomists for standard genome sequencing and annotation.</title>
        <authorList>
            <consortium name="The Broad Institute Genomics Platform"/>
            <consortium name="The Broad Institute Genome Sequencing Center for Infectious Disease"/>
            <person name="Wu L."/>
            <person name="Ma J."/>
        </authorList>
    </citation>
    <scope>NUCLEOTIDE SEQUENCE [LARGE SCALE GENOMIC DNA]</scope>
    <source>
        <strain evidence="3">NBRC 105830</strain>
    </source>
</reference>
<gene>
    <name evidence="2" type="ORF">GCM10025862_11590</name>
</gene>
<sequence length="54" mass="5666">MAPPARPGRPAGRKDGGNLLVRSDEQTATVPEPREATLALTTTPPSAPKMVATW</sequence>
<protein>
    <submittedName>
        <fullName evidence="2">Uncharacterized protein</fullName>
    </submittedName>
</protein>
<feature type="region of interest" description="Disordered" evidence="1">
    <location>
        <begin position="1"/>
        <end position="54"/>
    </location>
</feature>
<accession>A0ABQ6HL04</accession>
<evidence type="ECO:0000313" key="3">
    <source>
        <dbReference type="Proteomes" id="UP001157109"/>
    </source>
</evidence>
<keyword evidence="3" id="KW-1185">Reference proteome</keyword>
<comment type="caution">
    <text evidence="2">The sequence shown here is derived from an EMBL/GenBank/DDBJ whole genome shotgun (WGS) entry which is preliminary data.</text>
</comment>
<dbReference type="EMBL" id="BSUJ01000001">
    <property type="protein sequence ID" value="GMA19138.1"/>
    <property type="molecule type" value="Genomic_DNA"/>
</dbReference>
<evidence type="ECO:0000313" key="2">
    <source>
        <dbReference type="EMBL" id="GMA19138.1"/>
    </source>
</evidence>
<name>A0ABQ6HL04_9MICO</name>